<dbReference type="Gene3D" id="2.170.150.80">
    <property type="entry name" value="NAC domain"/>
    <property type="match status" value="1"/>
</dbReference>
<dbReference type="PANTHER" id="PTHR31079:SF2">
    <property type="entry name" value="NAC DOMAIN CONTAINING PROTEIN 44-RELATED"/>
    <property type="match status" value="1"/>
</dbReference>
<dbReference type="FunFam" id="2.170.150.80:FF:000009">
    <property type="entry name" value="NAC domain-containing protein 8"/>
    <property type="match status" value="1"/>
</dbReference>
<reference evidence="7" key="1">
    <citation type="submission" date="2023-03" db="EMBL/GenBank/DDBJ databases">
        <authorList>
            <person name="Julca I."/>
        </authorList>
    </citation>
    <scope>NUCLEOTIDE SEQUENCE</scope>
</reference>
<dbReference type="GO" id="GO:0005634">
    <property type="term" value="C:nucleus"/>
    <property type="evidence" value="ECO:0007669"/>
    <property type="project" value="TreeGrafter"/>
</dbReference>
<protein>
    <submittedName>
        <fullName evidence="7">OLC1v1011274C1</fullName>
    </submittedName>
</protein>
<keyword evidence="2" id="KW-0238">DNA-binding</keyword>
<sequence length="385" mass="43025">MARSWLVDSRGIANKVKNATLPAACQIKDCGAKRECTNCHYVIDNSDISYEWPGFPVGVKFEPSDSELIDHLSAKCGVGGMKPQKLIDIFIPTLDHEEGIYYAHPEKLPGAKKDGSSVYFFYRTKNAYSTGQRKRRKIQTESGSTMEQVRWHKTGRTKIVKENGIQKGCKKIMVLYKTSTRGSKPDKSNWVMHQYHLGTDEEEKEGVYVVSKIFYQQHKPNDGCEASVNVEEYEASRSSPRTPKMFTPEPPRLGATPDDVADDKLIDSPVQVVKVDNEALNVGSSDAQLKDDIDYAWLAGESQATDLEELLFCNEIMDSSTVSSDLGHSGEPLTGNPNNAAQGVEIPSSGLTELENLEIDTQPDYQLADLYFCSQDSIHDWFHRL</sequence>
<evidence type="ECO:0000256" key="5">
    <source>
        <dbReference type="SAM" id="MobiDB-lite"/>
    </source>
</evidence>
<keyword evidence="4" id="KW-0539">Nucleus</keyword>
<dbReference type="Proteomes" id="UP001161247">
    <property type="component" value="Chromosome 6"/>
</dbReference>
<dbReference type="SUPFAM" id="SSF101941">
    <property type="entry name" value="NAC domain"/>
    <property type="match status" value="1"/>
</dbReference>
<dbReference type="GO" id="GO:0000976">
    <property type="term" value="F:transcription cis-regulatory region binding"/>
    <property type="evidence" value="ECO:0007669"/>
    <property type="project" value="TreeGrafter"/>
</dbReference>
<organism evidence="7 8">
    <name type="scientific">Oldenlandia corymbosa var. corymbosa</name>
    <dbReference type="NCBI Taxonomy" id="529605"/>
    <lineage>
        <taxon>Eukaryota</taxon>
        <taxon>Viridiplantae</taxon>
        <taxon>Streptophyta</taxon>
        <taxon>Embryophyta</taxon>
        <taxon>Tracheophyta</taxon>
        <taxon>Spermatophyta</taxon>
        <taxon>Magnoliopsida</taxon>
        <taxon>eudicotyledons</taxon>
        <taxon>Gunneridae</taxon>
        <taxon>Pentapetalae</taxon>
        <taxon>asterids</taxon>
        <taxon>lamiids</taxon>
        <taxon>Gentianales</taxon>
        <taxon>Rubiaceae</taxon>
        <taxon>Rubioideae</taxon>
        <taxon>Spermacoceae</taxon>
        <taxon>Hedyotis-Oldenlandia complex</taxon>
        <taxon>Oldenlandia</taxon>
    </lineage>
</organism>
<keyword evidence="3" id="KW-0804">Transcription</keyword>
<accession>A0AAV1DTD1</accession>
<dbReference type="Pfam" id="PF02365">
    <property type="entry name" value="NAM"/>
    <property type="match status" value="1"/>
</dbReference>
<evidence type="ECO:0000256" key="2">
    <source>
        <dbReference type="ARBA" id="ARBA00023125"/>
    </source>
</evidence>
<proteinExistence type="predicted"/>
<dbReference type="InterPro" id="IPR044799">
    <property type="entry name" value="SOG1-like"/>
</dbReference>
<evidence type="ECO:0000256" key="4">
    <source>
        <dbReference type="ARBA" id="ARBA00023242"/>
    </source>
</evidence>
<dbReference type="PANTHER" id="PTHR31079">
    <property type="entry name" value="NAC DOMAIN-CONTAINING PROTEIN 73"/>
    <property type="match status" value="1"/>
</dbReference>
<dbReference type="GO" id="GO:0003700">
    <property type="term" value="F:DNA-binding transcription factor activity"/>
    <property type="evidence" value="ECO:0007669"/>
    <property type="project" value="InterPro"/>
</dbReference>
<evidence type="ECO:0000313" key="8">
    <source>
        <dbReference type="Proteomes" id="UP001161247"/>
    </source>
</evidence>
<evidence type="ECO:0000256" key="1">
    <source>
        <dbReference type="ARBA" id="ARBA00023015"/>
    </source>
</evidence>
<evidence type="ECO:0000259" key="6">
    <source>
        <dbReference type="PROSITE" id="PS51005"/>
    </source>
</evidence>
<evidence type="ECO:0000256" key="3">
    <source>
        <dbReference type="ARBA" id="ARBA00023163"/>
    </source>
</evidence>
<name>A0AAV1DTD1_OLDCO</name>
<feature type="domain" description="NAC" evidence="6">
    <location>
        <begin position="55"/>
        <end position="216"/>
    </location>
</feature>
<keyword evidence="8" id="KW-1185">Reference proteome</keyword>
<dbReference type="AlphaFoldDB" id="A0AAV1DTD1"/>
<gene>
    <name evidence="7" type="ORF">OLC1_LOCUS18626</name>
</gene>
<evidence type="ECO:0000313" key="7">
    <source>
        <dbReference type="EMBL" id="CAI9111132.1"/>
    </source>
</evidence>
<feature type="region of interest" description="Disordered" evidence="5">
    <location>
        <begin position="233"/>
        <end position="262"/>
    </location>
</feature>
<dbReference type="EMBL" id="OX459123">
    <property type="protein sequence ID" value="CAI9111132.1"/>
    <property type="molecule type" value="Genomic_DNA"/>
</dbReference>
<keyword evidence="1" id="KW-0805">Transcription regulation</keyword>
<dbReference type="PROSITE" id="PS51005">
    <property type="entry name" value="NAC"/>
    <property type="match status" value="1"/>
</dbReference>
<dbReference type="InterPro" id="IPR036093">
    <property type="entry name" value="NAC_dom_sf"/>
</dbReference>
<dbReference type="InterPro" id="IPR003441">
    <property type="entry name" value="NAC-dom"/>
</dbReference>